<dbReference type="Pfam" id="PF14559">
    <property type="entry name" value="TPR_19"/>
    <property type="match status" value="1"/>
</dbReference>
<dbReference type="Gene3D" id="1.10.10.10">
    <property type="entry name" value="Winged helix-like DNA-binding domain superfamily/Winged helix DNA-binding domain"/>
    <property type="match status" value="1"/>
</dbReference>
<dbReference type="Proteomes" id="UP000553766">
    <property type="component" value="Unassembled WGS sequence"/>
</dbReference>
<dbReference type="Gene3D" id="1.25.40.10">
    <property type="entry name" value="Tetratricopeptide repeat domain"/>
    <property type="match status" value="1"/>
</dbReference>
<dbReference type="EMBL" id="JACIJS010000001">
    <property type="protein sequence ID" value="MBB5514628.1"/>
    <property type="molecule type" value="Genomic_DNA"/>
</dbReference>
<dbReference type="GO" id="GO:0003677">
    <property type="term" value="F:DNA binding"/>
    <property type="evidence" value="ECO:0007669"/>
    <property type="project" value="InterPro"/>
</dbReference>
<evidence type="ECO:0000313" key="2">
    <source>
        <dbReference type="Proteomes" id="UP000553766"/>
    </source>
</evidence>
<dbReference type="RefSeq" id="WP_184008376.1">
    <property type="nucleotide sequence ID" value="NZ_JACIJS010000001.1"/>
</dbReference>
<protein>
    <submittedName>
        <fullName evidence="1">Tetratricopeptide (TPR) repeat protein</fullName>
    </submittedName>
</protein>
<dbReference type="SUPFAM" id="SSF48452">
    <property type="entry name" value="TPR-like"/>
    <property type="match status" value="1"/>
</dbReference>
<comment type="caution">
    <text evidence="1">The sequence shown here is derived from an EMBL/GenBank/DDBJ whole genome shotgun (WGS) entry which is preliminary data.</text>
</comment>
<dbReference type="GO" id="GO:0006355">
    <property type="term" value="P:regulation of DNA-templated transcription"/>
    <property type="evidence" value="ECO:0007669"/>
    <property type="project" value="InterPro"/>
</dbReference>
<name>A0A840WHM6_9RHOB</name>
<evidence type="ECO:0000313" key="1">
    <source>
        <dbReference type="EMBL" id="MBB5514628.1"/>
    </source>
</evidence>
<gene>
    <name evidence="1" type="ORF">FHS89_000626</name>
</gene>
<dbReference type="SUPFAM" id="SSF46894">
    <property type="entry name" value="C-terminal effector domain of the bipartite response regulators"/>
    <property type="match status" value="1"/>
</dbReference>
<sequence>MGESKAALHVRLLGSFHVKTESGEDLTPRGAKARGVLALVLLAPDMKRPRAYLRDMLWSDRGPEQGSSSLRQAIAEIKRYFGDYADVLQADNRSFGLDPTRIVTDMYTDPPQSRDIPYLFEDLMIRDPVFNKWLTERRADRAPAVYPTTYITAQIPRGAEVQYIDIPRLTVSVGANETGKSGQAQEMARSIVQSIRDWGAVDVIHAGDTDADDLDGFTLNVGRGQTDQMLSASMSYTQGGRRRFLWGQSYPMLTPHELRQNQFINLCVDRAIFALVHDGPKRVSGQRATLNSFVAVDYIFRRKGKSAEESRDLLEQCFQRDRRGIHLAWQAFQLTYTIGERRAEDRDAVKDEARQLIHRAIELEPNNAMVLCIGSYVHSFLLGHFNAGHDLASRSVALNPANPIGWAFLSAVEGYQGGYEEAHSYSTFARNISGEGSYRYMIDAMCCVTATISGRFDEAISVGEAVHSLNPDYAPPMRYLAAVYAITGQPDRARDMVQRLQRIEPDFTLGKLLDATYPTAALRLSGRLSETDIA</sequence>
<dbReference type="InterPro" id="IPR016032">
    <property type="entry name" value="Sig_transdc_resp-reg_C-effctor"/>
</dbReference>
<accession>A0A840WHM6</accession>
<dbReference type="InterPro" id="IPR051677">
    <property type="entry name" value="AfsR-DnrI-RedD_regulator"/>
</dbReference>
<reference evidence="1 2" key="1">
    <citation type="submission" date="2020-08" db="EMBL/GenBank/DDBJ databases">
        <title>Genomic Encyclopedia of Type Strains, Phase IV (KMG-IV): sequencing the most valuable type-strain genomes for metagenomic binning, comparative biology and taxonomic classification.</title>
        <authorList>
            <person name="Goeker M."/>
        </authorList>
    </citation>
    <scope>NUCLEOTIDE SEQUENCE [LARGE SCALE GENOMIC DNA]</scope>
    <source>
        <strain evidence="1 2">DSM 103377</strain>
    </source>
</reference>
<keyword evidence="2" id="KW-1185">Reference proteome</keyword>
<dbReference type="InterPro" id="IPR036388">
    <property type="entry name" value="WH-like_DNA-bd_sf"/>
</dbReference>
<dbReference type="PANTHER" id="PTHR35807">
    <property type="entry name" value="TRANSCRIPTIONAL REGULATOR REDD-RELATED"/>
    <property type="match status" value="1"/>
</dbReference>
<dbReference type="AlphaFoldDB" id="A0A840WHM6"/>
<dbReference type="InterPro" id="IPR011990">
    <property type="entry name" value="TPR-like_helical_dom_sf"/>
</dbReference>
<proteinExistence type="predicted"/>
<organism evidence="1 2">
    <name type="scientific">Rubricella aquisinus</name>
    <dbReference type="NCBI Taxonomy" id="2028108"/>
    <lineage>
        <taxon>Bacteria</taxon>
        <taxon>Pseudomonadati</taxon>
        <taxon>Pseudomonadota</taxon>
        <taxon>Alphaproteobacteria</taxon>
        <taxon>Rhodobacterales</taxon>
        <taxon>Paracoccaceae</taxon>
        <taxon>Rubricella</taxon>
    </lineage>
</organism>